<dbReference type="AlphaFoldDB" id="A0A6L6GBA7"/>
<reference evidence="3" key="3">
    <citation type="submission" date="2023-11" db="EMBL/GenBank/DDBJ databases">
        <authorList>
            <person name="Kyselkova M."/>
            <person name="Xanthopoulou K."/>
            <person name="Shestivska V."/>
            <person name="Spanelova P."/>
            <person name="Maixnerova M."/>
            <person name="Higgins P.G."/>
            <person name="Nemec A."/>
        </authorList>
    </citation>
    <scope>NUCLEOTIDE SEQUENCE</scope>
    <source>
        <strain evidence="3">ANC 7225</strain>
    </source>
</reference>
<protein>
    <submittedName>
        <fullName evidence="4">GNAT family N-acetyltransferase</fullName>
    </submittedName>
</protein>
<organism evidence="4 5">
    <name type="scientific">Acinetobacter faecalis</name>
    <dbReference type="NCBI Taxonomy" id="2665161"/>
    <lineage>
        <taxon>Bacteria</taxon>
        <taxon>Pseudomonadati</taxon>
        <taxon>Pseudomonadota</taxon>
        <taxon>Gammaproteobacteria</taxon>
        <taxon>Moraxellales</taxon>
        <taxon>Moraxellaceae</taxon>
        <taxon>Acinetobacter</taxon>
    </lineage>
</organism>
<feature type="domain" description="N-acetyltransferase" evidence="1">
    <location>
        <begin position="3"/>
        <end position="149"/>
    </location>
</feature>
<evidence type="ECO:0000259" key="1">
    <source>
        <dbReference type="PROSITE" id="PS51186"/>
    </source>
</evidence>
<gene>
    <name evidence="4" type="ORF">GIX10_00580</name>
    <name evidence="3" type="ORF">SKM48_01525</name>
    <name evidence="2" type="ORF">SKM51_02765</name>
</gene>
<dbReference type="RefSeq" id="WP_154771627.1">
    <property type="nucleotide sequence ID" value="NZ_JAXHPI010000003.1"/>
</dbReference>
<reference evidence="2 6" key="2">
    <citation type="submission" date="2023-11" db="EMBL/GenBank/DDBJ databases">
        <title>The common occurrence of Acinetobacte faecalis in cattle feces and its emended description.</title>
        <authorList>
            <person name="Kyselkova M."/>
            <person name="Xanthopoulou K."/>
            <person name="Shestivska V."/>
            <person name="Spanelova P."/>
            <person name="Maixnerova M."/>
            <person name="Higgins P.G."/>
            <person name="Nemec A."/>
        </authorList>
    </citation>
    <scope>NUCLEOTIDE SEQUENCE [LARGE SCALE GENOMIC DNA]</scope>
    <source>
        <strain evidence="2 6">ANC 7483</strain>
    </source>
</reference>
<accession>A0A6L6GBA7</accession>
<dbReference type="CDD" id="cd04301">
    <property type="entry name" value="NAT_SF"/>
    <property type="match status" value="1"/>
</dbReference>
<dbReference type="InterPro" id="IPR016181">
    <property type="entry name" value="Acyl_CoA_acyltransferase"/>
</dbReference>
<dbReference type="EMBL" id="JAXHPL010000008">
    <property type="protein sequence ID" value="MDY6486140.1"/>
    <property type="molecule type" value="Genomic_DNA"/>
</dbReference>
<keyword evidence="7" id="KW-1185">Reference proteome</keyword>
<dbReference type="EMBL" id="JAXHPO010000004">
    <property type="protein sequence ID" value="MDY6549455.1"/>
    <property type="molecule type" value="Genomic_DNA"/>
</dbReference>
<dbReference type="Proteomes" id="UP000473854">
    <property type="component" value="Unassembled WGS sequence"/>
</dbReference>
<dbReference type="Proteomes" id="UP001284094">
    <property type="component" value="Unassembled WGS sequence"/>
</dbReference>
<evidence type="ECO:0000313" key="6">
    <source>
        <dbReference type="Proteomes" id="UP001278995"/>
    </source>
</evidence>
<comment type="caution">
    <text evidence="4">The sequence shown here is derived from an EMBL/GenBank/DDBJ whole genome shotgun (WGS) entry which is preliminary data.</text>
</comment>
<sequence length="149" mass="17539">MKIEIQEVKELPEAISKLAQQANKEGLEFVTRMIEEFESGKNRFDKPNEFLLMAYDNGQLIACGGLNLQWNEQDIETRIGRVRRFYVLPKYRKHGVGKQLLQYLEKKAIANFSALCLNTEIKSAANFYQKMNYVFVENHPNYNYFKYLI</sequence>
<dbReference type="Pfam" id="PF13508">
    <property type="entry name" value="Acetyltransf_7"/>
    <property type="match status" value="1"/>
</dbReference>
<reference evidence="4 5" key="1">
    <citation type="submission" date="2019-11" db="EMBL/GenBank/DDBJ databases">
        <authorList>
            <person name="An D."/>
        </authorList>
    </citation>
    <scope>NUCLEOTIDE SEQUENCE [LARGE SCALE GENOMIC DNA]</scope>
    <source>
        <strain evidence="4 5">YIM 103518</strain>
    </source>
</reference>
<name>A0A6L6GBA7_9GAMM</name>
<evidence type="ECO:0000313" key="5">
    <source>
        <dbReference type="Proteomes" id="UP000473854"/>
    </source>
</evidence>
<dbReference type="Gene3D" id="3.40.630.30">
    <property type="match status" value="1"/>
</dbReference>
<keyword evidence="4" id="KW-0808">Transferase</keyword>
<dbReference type="EMBL" id="WLYL01000001">
    <property type="protein sequence ID" value="MTD09952.1"/>
    <property type="molecule type" value="Genomic_DNA"/>
</dbReference>
<dbReference type="Proteomes" id="UP001278995">
    <property type="component" value="Unassembled WGS sequence"/>
</dbReference>
<reference evidence="3 7" key="4">
    <citation type="journal article" date="2024" name="Syst. Appl. Microbiol.">
        <title>Evidence for the occurrence of Acinetobacter faecalis in cattle feces and its emended description.</title>
        <authorList>
            <person name="Kyselkova M."/>
            <person name="Xanthopoulou K."/>
            <person name="Shestivska V."/>
            <person name="Spanelova P."/>
            <person name="Maixnerova M."/>
            <person name="Higgins P.G."/>
            <person name="Nemec A."/>
        </authorList>
    </citation>
    <scope>NUCLEOTIDE SEQUENCE [LARGE SCALE GENOMIC DNA]</scope>
    <source>
        <strain evidence="3 7">ANC 7225</strain>
    </source>
</reference>
<dbReference type="SUPFAM" id="SSF55729">
    <property type="entry name" value="Acyl-CoA N-acyltransferases (Nat)"/>
    <property type="match status" value="1"/>
</dbReference>
<evidence type="ECO:0000313" key="7">
    <source>
        <dbReference type="Proteomes" id="UP001284094"/>
    </source>
</evidence>
<proteinExistence type="predicted"/>
<evidence type="ECO:0000313" key="3">
    <source>
        <dbReference type="EMBL" id="MDY6549455.1"/>
    </source>
</evidence>
<evidence type="ECO:0000313" key="4">
    <source>
        <dbReference type="EMBL" id="MTD09952.1"/>
    </source>
</evidence>
<dbReference type="GO" id="GO:0016747">
    <property type="term" value="F:acyltransferase activity, transferring groups other than amino-acyl groups"/>
    <property type="evidence" value="ECO:0007669"/>
    <property type="project" value="InterPro"/>
</dbReference>
<evidence type="ECO:0000313" key="2">
    <source>
        <dbReference type="EMBL" id="MDY6486140.1"/>
    </source>
</evidence>
<dbReference type="PROSITE" id="PS51186">
    <property type="entry name" value="GNAT"/>
    <property type="match status" value="1"/>
</dbReference>
<dbReference type="InterPro" id="IPR000182">
    <property type="entry name" value="GNAT_dom"/>
</dbReference>